<dbReference type="EMBL" id="AM286415">
    <property type="protein sequence ID" value="CAL11726.1"/>
    <property type="molecule type" value="Genomic_DNA"/>
</dbReference>
<dbReference type="HOGENOM" id="CLU_2370666_0_0_6"/>
<sequence>MKYSIEYQVIHAGMSRPSDDGQIAGISFESNNGSGLIPDVGDFVSFENNAPRAAAAGIVKTRYFRYTRVGEELYCEINIVLIDENKVVWDELIKE</sequence>
<proteinExistence type="predicted"/>
<protein>
    <submittedName>
        <fullName evidence="1">Hypothetical phage protein</fullName>
    </submittedName>
</protein>
<dbReference type="AlphaFoldDB" id="A1JNC8"/>
<evidence type="ECO:0000313" key="2">
    <source>
        <dbReference type="Proteomes" id="UP000000642"/>
    </source>
</evidence>
<dbReference type="KEGG" id="yen:YE1651"/>
<dbReference type="OrthoDB" id="8481194at2"/>
<dbReference type="RefSeq" id="WP_011816087.1">
    <property type="nucleotide sequence ID" value="NC_008800.1"/>
</dbReference>
<evidence type="ECO:0000313" key="1">
    <source>
        <dbReference type="EMBL" id="CAL11726.1"/>
    </source>
</evidence>
<name>A1JNC8_YERE8</name>
<dbReference type="eggNOG" id="ENOG5033MS3">
    <property type="taxonomic scope" value="Bacteria"/>
</dbReference>
<gene>
    <name evidence="1" type="ordered locus">YE1651</name>
</gene>
<organism evidence="1 2">
    <name type="scientific">Yersinia enterocolitica serotype O:8 / biotype 1B (strain NCTC 13174 / 8081)</name>
    <dbReference type="NCBI Taxonomy" id="393305"/>
    <lineage>
        <taxon>Bacteria</taxon>
        <taxon>Pseudomonadati</taxon>
        <taxon>Pseudomonadota</taxon>
        <taxon>Gammaproteobacteria</taxon>
        <taxon>Enterobacterales</taxon>
        <taxon>Yersiniaceae</taxon>
        <taxon>Yersinia</taxon>
    </lineage>
</organism>
<accession>A1JNC8</accession>
<dbReference type="Proteomes" id="UP000000642">
    <property type="component" value="Chromosome"/>
</dbReference>
<reference evidence="1 2" key="1">
    <citation type="journal article" date="2006" name="PLoS Genet.">
        <title>The complete genome sequence and comparative genome analysis of the high pathogenicity Yersinia enterocolitica strain 8081.</title>
        <authorList>
            <person name="Thomson N.R."/>
            <person name="Howard S."/>
            <person name="Wren B.W."/>
            <person name="Holden M.T.G."/>
            <person name="Crossman L."/>
            <person name="Challis G.L."/>
            <person name="Churcher C."/>
            <person name="Mungall K."/>
            <person name="Brooks K."/>
            <person name="Chillingworth T."/>
            <person name="Feltwell T."/>
            <person name="Abdellah Z."/>
            <person name="Hauser H."/>
            <person name="Jagels K."/>
            <person name="Maddison M."/>
            <person name="Moule S."/>
            <person name="Sanders M."/>
            <person name="Whitehead S."/>
            <person name="Quail M.A."/>
            <person name="Dougan G."/>
            <person name="Parkhill J."/>
            <person name="Prentice M.B."/>
        </authorList>
    </citation>
    <scope>NUCLEOTIDE SEQUENCE [LARGE SCALE GENOMIC DNA]</scope>
    <source>
        <strain evidence="2">NCTC 13174 / 8081</strain>
    </source>
</reference>